<dbReference type="AlphaFoldDB" id="A0AAN7XZ82"/>
<evidence type="ECO:0000256" key="1">
    <source>
        <dbReference type="SAM" id="MobiDB-lite"/>
    </source>
</evidence>
<dbReference type="Proteomes" id="UP001346869">
    <property type="component" value="Unassembled WGS sequence"/>
</dbReference>
<name>A0AAN7XZ82_ELEMC</name>
<feature type="region of interest" description="Disordered" evidence="1">
    <location>
        <begin position="20"/>
        <end position="56"/>
    </location>
</feature>
<dbReference type="EMBL" id="JAUZQC010000004">
    <property type="protein sequence ID" value="KAK5872836.1"/>
    <property type="molecule type" value="Genomic_DNA"/>
</dbReference>
<evidence type="ECO:0000313" key="2">
    <source>
        <dbReference type="EMBL" id="KAK5872836.1"/>
    </source>
</evidence>
<accession>A0AAN7XZ82</accession>
<keyword evidence="3" id="KW-1185">Reference proteome</keyword>
<proteinExistence type="predicted"/>
<gene>
    <name evidence="2" type="ORF">PBY51_013498</name>
</gene>
<comment type="caution">
    <text evidence="2">The sequence shown here is derived from an EMBL/GenBank/DDBJ whole genome shotgun (WGS) entry which is preliminary data.</text>
</comment>
<protein>
    <submittedName>
        <fullName evidence="2">Uncharacterized protein</fullName>
    </submittedName>
</protein>
<evidence type="ECO:0000313" key="3">
    <source>
        <dbReference type="Proteomes" id="UP001346869"/>
    </source>
</evidence>
<reference evidence="2 3" key="1">
    <citation type="journal article" date="2023" name="Genes (Basel)">
        <title>Chromosome-Level Genome Assembly and Circadian Gene Repertoire of the Patagonia Blennie Eleginops maclovinus-The Closest Ancestral Proxy of Antarctic Cryonotothenioids.</title>
        <authorList>
            <person name="Cheng C.C."/>
            <person name="Rivera-Colon A.G."/>
            <person name="Minhas B.F."/>
            <person name="Wilson L."/>
            <person name="Rayamajhi N."/>
            <person name="Vargas-Chacoff L."/>
            <person name="Catchen J.M."/>
        </authorList>
    </citation>
    <scope>NUCLEOTIDE SEQUENCE [LARGE SCALE GENOMIC DNA]</scope>
    <source>
        <strain evidence="2">JMC-PN-2008</strain>
    </source>
</reference>
<reference evidence="2 3" key="2">
    <citation type="journal article" date="2023" name="Mol. Biol. Evol.">
        <title>Genomics of Secondarily Temperate Adaptation in the Only Non-Antarctic Icefish.</title>
        <authorList>
            <person name="Rivera-Colon A.G."/>
            <person name="Rayamajhi N."/>
            <person name="Minhas B.F."/>
            <person name="Madrigal G."/>
            <person name="Bilyk K.T."/>
            <person name="Yoon V."/>
            <person name="Hune M."/>
            <person name="Gregory S."/>
            <person name="Cheng C.H.C."/>
            <person name="Catchen J.M."/>
        </authorList>
    </citation>
    <scope>NUCLEOTIDE SEQUENCE [LARGE SCALE GENOMIC DNA]</scope>
    <source>
        <strain evidence="2">JMC-PN-2008</strain>
    </source>
</reference>
<organism evidence="2 3">
    <name type="scientific">Eleginops maclovinus</name>
    <name type="common">Patagonian blennie</name>
    <name type="synonym">Eleginus maclovinus</name>
    <dbReference type="NCBI Taxonomy" id="56733"/>
    <lineage>
        <taxon>Eukaryota</taxon>
        <taxon>Metazoa</taxon>
        <taxon>Chordata</taxon>
        <taxon>Craniata</taxon>
        <taxon>Vertebrata</taxon>
        <taxon>Euteleostomi</taxon>
        <taxon>Actinopterygii</taxon>
        <taxon>Neopterygii</taxon>
        <taxon>Teleostei</taxon>
        <taxon>Neoteleostei</taxon>
        <taxon>Acanthomorphata</taxon>
        <taxon>Eupercaria</taxon>
        <taxon>Perciformes</taxon>
        <taxon>Notothenioidei</taxon>
        <taxon>Eleginopidae</taxon>
        <taxon>Eleginops</taxon>
    </lineage>
</organism>
<sequence length="108" mass="12086">MCHRGSRLLLKYHWRHTAPATPVLAQPRTAKQQERNKRRSQSGKYSEPNLSGGPLSRQHCLCCPLLLEGTVRWGPADGRAGSQLVTVRDDRTEPKEGVLMELLRGLAC</sequence>